<dbReference type="InterPro" id="IPR038763">
    <property type="entry name" value="DHH_sf"/>
</dbReference>
<evidence type="ECO:0000256" key="5">
    <source>
        <dbReference type="ARBA" id="ARBA00022839"/>
    </source>
</evidence>
<evidence type="ECO:0000259" key="7">
    <source>
        <dbReference type="Pfam" id="PF01368"/>
    </source>
</evidence>
<keyword evidence="3" id="KW-0540">Nuclease</keyword>
<dbReference type="InterPro" id="IPR004610">
    <property type="entry name" value="RecJ"/>
</dbReference>
<evidence type="ECO:0000313" key="11">
    <source>
        <dbReference type="Proteomes" id="UP000229335"/>
    </source>
</evidence>
<proteinExistence type="inferred from homology"/>
<keyword evidence="5 10" id="KW-0269">Exonuclease</keyword>
<dbReference type="Proteomes" id="UP000229335">
    <property type="component" value="Unassembled WGS sequence"/>
</dbReference>
<keyword evidence="4" id="KW-0378">Hydrolase</keyword>
<dbReference type="EMBL" id="PFAS01000030">
    <property type="protein sequence ID" value="PIT93889.1"/>
    <property type="molecule type" value="Genomic_DNA"/>
</dbReference>
<sequence>MKKWNLLANKIAEDAKNWPDENPVLYRLLASRGLSAEQIKNFLELNYREQSHDPFLFKDMRAAVDLINSRLAVGDKITVYGDYDADGVTATAVMFRILNFLIDKNKNTAKIDIYIPHRETEGYGMNREAVQEIADNGTKLIITVDTGIRSVKEIALAREKGVDVILTDHHEPGEQIPDCLIINPKVKNSAYPFRDLAGVGVAFKLTQALLQSYREKEKISGKEKEVFEKWLLDLVAIGTVADLVPLIDENRILVNYGLVVLNKTKSVGIQKLITAAQSAVDKNGNKKEIDAWQIGYQLAPRLNAAGRLGRANTAYELLITQDEQEAADIAKELNKTNKKRQDITQEIFAQADSALAAGEANGPIVFAVWPGLFDHKETPSFEEGAWGGGNNFDSNQAQLTEETKNKANTNLNALWPAGVMGLVAGKLTEKYYRPSLAITEKDAGAGKKVVGSARSIPEFNVTAALEECAKFLKNFGGHKQAAGFTVNEGRLDAFLAQIKKIAEEKLSGLELAPTLDIDLEINFQNISEELYNALQKLRPFGVGNPQPKFLSKNLLVVNVINMGADGQHIKLKVKSEKYAPPVLPELLRGDSNDLGSKVMDAVAFGVIEEWKQIKVGDKIDLVYYIDMNEWNGRREVQLKIIDLKSHNT</sequence>
<feature type="domain" description="DHHA1" evidence="8">
    <location>
        <begin position="414"/>
        <end position="503"/>
    </location>
</feature>
<protein>
    <recommendedName>
        <fullName evidence="2">Single-stranded-DNA-specific exonuclease RecJ</fullName>
    </recommendedName>
</protein>
<dbReference type="GO" id="GO:0006281">
    <property type="term" value="P:DNA repair"/>
    <property type="evidence" value="ECO:0007669"/>
    <property type="project" value="InterPro"/>
</dbReference>
<evidence type="ECO:0000256" key="2">
    <source>
        <dbReference type="ARBA" id="ARBA00019841"/>
    </source>
</evidence>
<dbReference type="PANTHER" id="PTHR30255:SF2">
    <property type="entry name" value="SINGLE-STRANDED-DNA-SPECIFIC EXONUCLEASE RECJ"/>
    <property type="match status" value="1"/>
</dbReference>
<organism evidence="10 11">
    <name type="scientific">Candidatus Falkowbacteria bacterium CG10_big_fil_rev_8_21_14_0_10_43_11</name>
    <dbReference type="NCBI Taxonomy" id="1974568"/>
    <lineage>
        <taxon>Bacteria</taxon>
        <taxon>Candidatus Falkowiibacteriota</taxon>
    </lineage>
</organism>
<dbReference type="NCBIfam" id="TIGR00644">
    <property type="entry name" value="recJ"/>
    <property type="match status" value="1"/>
</dbReference>
<name>A0A2M6WM88_9BACT</name>
<dbReference type="Pfam" id="PF02272">
    <property type="entry name" value="DHHA1"/>
    <property type="match status" value="1"/>
</dbReference>
<gene>
    <name evidence="10" type="primary">recJ</name>
    <name evidence="10" type="ORF">COU00_01885</name>
</gene>
<dbReference type="SUPFAM" id="SSF64182">
    <property type="entry name" value="DHH phosphoesterases"/>
    <property type="match status" value="2"/>
</dbReference>
<dbReference type="GO" id="GO:0006310">
    <property type="term" value="P:DNA recombination"/>
    <property type="evidence" value="ECO:0007669"/>
    <property type="project" value="InterPro"/>
</dbReference>
<comment type="similarity">
    <text evidence="1">Belongs to the RecJ family.</text>
</comment>
<evidence type="ECO:0000256" key="6">
    <source>
        <dbReference type="SAM" id="Coils"/>
    </source>
</evidence>
<dbReference type="InterPro" id="IPR001667">
    <property type="entry name" value="DDH_dom"/>
</dbReference>
<dbReference type="Pfam" id="PF01368">
    <property type="entry name" value="DHH"/>
    <property type="match status" value="1"/>
</dbReference>
<dbReference type="InterPro" id="IPR003156">
    <property type="entry name" value="DHHA1_dom"/>
</dbReference>
<feature type="coiled-coil region" evidence="6">
    <location>
        <begin position="319"/>
        <end position="346"/>
    </location>
</feature>
<dbReference type="InterPro" id="IPR041122">
    <property type="entry name" value="RecJ_OB"/>
</dbReference>
<dbReference type="PANTHER" id="PTHR30255">
    <property type="entry name" value="SINGLE-STRANDED-DNA-SPECIFIC EXONUCLEASE RECJ"/>
    <property type="match status" value="1"/>
</dbReference>
<evidence type="ECO:0000259" key="8">
    <source>
        <dbReference type="Pfam" id="PF02272"/>
    </source>
</evidence>
<dbReference type="GO" id="GO:0008409">
    <property type="term" value="F:5'-3' exonuclease activity"/>
    <property type="evidence" value="ECO:0007669"/>
    <property type="project" value="InterPro"/>
</dbReference>
<dbReference type="AlphaFoldDB" id="A0A2M6WM88"/>
<dbReference type="GO" id="GO:0003676">
    <property type="term" value="F:nucleic acid binding"/>
    <property type="evidence" value="ECO:0007669"/>
    <property type="project" value="InterPro"/>
</dbReference>
<comment type="caution">
    <text evidence="10">The sequence shown here is derived from an EMBL/GenBank/DDBJ whole genome shotgun (WGS) entry which is preliminary data.</text>
</comment>
<reference evidence="11" key="1">
    <citation type="submission" date="2017-09" db="EMBL/GenBank/DDBJ databases">
        <title>Depth-based differentiation of microbial function through sediment-hosted aquifers and enrichment of novel symbionts in the deep terrestrial subsurface.</title>
        <authorList>
            <person name="Probst A.J."/>
            <person name="Ladd B."/>
            <person name="Jarett J.K."/>
            <person name="Geller-Mcgrath D.E."/>
            <person name="Sieber C.M.K."/>
            <person name="Emerson J.B."/>
            <person name="Anantharaman K."/>
            <person name="Thomas B.C."/>
            <person name="Malmstrom R."/>
            <person name="Stieglmeier M."/>
            <person name="Klingl A."/>
            <person name="Woyke T."/>
            <person name="Ryan C.M."/>
            <person name="Banfield J.F."/>
        </authorList>
    </citation>
    <scope>NUCLEOTIDE SEQUENCE [LARGE SCALE GENOMIC DNA]</scope>
</reference>
<feature type="domain" description="DDH" evidence="7">
    <location>
        <begin position="76"/>
        <end position="239"/>
    </location>
</feature>
<dbReference type="Gene3D" id="3.90.1640.30">
    <property type="match status" value="1"/>
</dbReference>
<evidence type="ECO:0000256" key="1">
    <source>
        <dbReference type="ARBA" id="ARBA00005915"/>
    </source>
</evidence>
<feature type="domain" description="RecJ OB" evidence="9">
    <location>
        <begin position="517"/>
        <end position="577"/>
    </location>
</feature>
<evidence type="ECO:0000256" key="4">
    <source>
        <dbReference type="ARBA" id="ARBA00022801"/>
    </source>
</evidence>
<dbReference type="Pfam" id="PF17768">
    <property type="entry name" value="RecJ_OB"/>
    <property type="match status" value="2"/>
</dbReference>
<evidence type="ECO:0000259" key="9">
    <source>
        <dbReference type="Pfam" id="PF17768"/>
    </source>
</evidence>
<accession>A0A2M6WM88</accession>
<dbReference type="InterPro" id="IPR051673">
    <property type="entry name" value="SSDNA_exonuclease_RecJ"/>
</dbReference>
<feature type="domain" description="RecJ OB" evidence="9">
    <location>
        <begin position="595"/>
        <end position="642"/>
    </location>
</feature>
<keyword evidence="6" id="KW-0175">Coiled coil</keyword>
<evidence type="ECO:0000313" key="10">
    <source>
        <dbReference type="EMBL" id="PIT93889.1"/>
    </source>
</evidence>
<evidence type="ECO:0000256" key="3">
    <source>
        <dbReference type="ARBA" id="ARBA00022722"/>
    </source>
</evidence>
<dbReference type="Gene3D" id="2.40.50.460">
    <property type="match status" value="1"/>
</dbReference>